<keyword evidence="2" id="KW-1185">Reference proteome</keyword>
<organism evidence="1 2">
    <name type="scientific">Zoogloea oleivorans</name>
    <dbReference type="NCBI Taxonomy" id="1552750"/>
    <lineage>
        <taxon>Bacteria</taxon>
        <taxon>Pseudomonadati</taxon>
        <taxon>Pseudomonadota</taxon>
        <taxon>Betaproteobacteria</taxon>
        <taxon>Rhodocyclales</taxon>
        <taxon>Zoogloeaceae</taxon>
        <taxon>Zoogloea</taxon>
    </lineage>
</organism>
<dbReference type="RefSeq" id="WP_148581591.1">
    <property type="nucleotide sequence ID" value="NZ_SDKK01000041.1"/>
</dbReference>
<dbReference type="AlphaFoldDB" id="A0A6C2CD10"/>
<evidence type="ECO:0000313" key="2">
    <source>
        <dbReference type="Proteomes" id="UP000389128"/>
    </source>
</evidence>
<evidence type="ECO:0000313" key="1">
    <source>
        <dbReference type="EMBL" id="TYC51409.1"/>
    </source>
</evidence>
<dbReference type="Proteomes" id="UP000389128">
    <property type="component" value="Unassembled WGS sequence"/>
</dbReference>
<reference evidence="1 2" key="1">
    <citation type="submission" date="2019-01" db="EMBL/GenBank/DDBJ databases">
        <title>Zoogloea oleivorans genome sequencing and assembly.</title>
        <authorList>
            <person name="Tancsics A."/>
            <person name="Farkas M."/>
            <person name="Kriszt B."/>
            <person name="Maroti G."/>
            <person name="Horvath B."/>
        </authorList>
    </citation>
    <scope>NUCLEOTIDE SEQUENCE [LARGE SCALE GENOMIC DNA]</scope>
    <source>
        <strain evidence="1 2">Buc</strain>
    </source>
</reference>
<proteinExistence type="predicted"/>
<dbReference type="EMBL" id="SDKK01000041">
    <property type="protein sequence ID" value="TYC51409.1"/>
    <property type="molecule type" value="Genomic_DNA"/>
</dbReference>
<protein>
    <submittedName>
        <fullName evidence="1">Uncharacterized protein</fullName>
    </submittedName>
</protein>
<name>A0A6C2CD10_9RHOO</name>
<accession>A0A6C2CD10</accession>
<sequence length="226" mass="26119">MSFSAVVLPPDYPPPPTRREARLAALLLTRGRLKAFTHETGFGENPDAQAPWLNDRELAEAILERVPYVRMPVYEWIVSPLSDHPERPLEDWGREMESYAMRPMPDDVPHLPARVTAFTSHPWGRVGVFMVVFERLDMPVRWGLWYYQDPSAKSGSPMPFFRMGDYDDAELLAWLVLKPFLDARGVVIENLKPPASENYPGPWHRMGTTLRFREVPDWFSAALRER</sequence>
<comment type="caution">
    <text evidence="1">The sequence shown here is derived from an EMBL/GenBank/DDBJ whole genome shotgun (WGS) entry which is preliminary data.</text>
</comment>
<gene>
    <name evidence="1" type="ORF">ETQ85_24275</name>
</gene>